<sequence>MSQQINLFNPVFLKQKKVFSSIAMAQALGVLLFGSLAMVAYGKHHVNAREQEAMAVNAQLVQKRARQAMVNAEFAPRPPSKELEAQIAEAEAQLRSLRLVSGVLERGELGNTTGYSEYYKALARQNMNGLWLTGVSVAGTDIGIRGRALEGSMVPGYISRLTREPVMQGKSFSSLEIAQGEMKDEGGKSSAAPFVEFRLESVVQEAAR</sequence>
<organism evidence="2 3">
    <name type="scientific">Massilia polaris</name>
    <dbReference type="NCBI Taxonomy" id="2728846"/>
    <lineage>
        <taxon>Bacteria</taxon>
        <taxon>Pseudomonadati</taxon>
        <taxon>Pseudomonadota</taxon>
        <taxon>Betaproteobacteria</taxon>
        <taxon>Burkholderiales</taxon>
        <taxon>Oxalobacteraceae</taxon>
        <taxon>Telluria group</taxon>
        <taxon>Massilia</taxon>
    </lineage>
</organism>
<evidence type="ECO:0000256" key="1">
    <source>
        <dbReference type="SAM" id="Phobius"/>
    </source>
</evidence>
<keyword evidence="1" id="KW-0812">Transmembrane</keyword>
<dbReference type="Proteomes" id="UP000583752">
    <property type="component" value="Unassembled WGS sequence"/>
</dbReference>
<keyword evidence="1" id="KW-1133">Transmembrane helix</keyword>
<dbReference type="InterPro" id="IPR007813">
    <property type="entry name" value="PilN"/>
</dbReference>
<name>A0A848HNJ4_9BURK</name>
<dbReference type="Pfam" id="PF05137">
    <property type="entry name" value="PilN"/>
    <property type="match status" value="1"/>
</dbReference>
<dbReference type="RefSeq" id="WP_169464556.1">
    <property type="nucleotide sequence ID" value="NZ_JABBGG010000003.1"/>
</dbReference>
<dbReference type="AlphaFoldDB" id="A0A848HNJ4"/>
<comment type="caution">
    <text evidence="2">The sequence shown here is derived from an EMBL/GenBank/DDBJ whole genome shotgun (WGS) entry which is preliminary data.</text>
</comment>
<accession>A0A848HNJ4</accession>
<reference evidence="2 3" key="1">
    <citation type="submission" date="2020-04" db="EMBL/GenBank/DDBJ databases">
        <title>Massilia sp. RP-1-19 isolated from soil.</title>
        <authorList>
            <person name="Dahal R.H."/>
        </authorList>
    </citation>
    <scope>NUCLEOTIDE SEQUENCE [LARGE SCALE GENOMIC DNA]</scope>
    <source>
        <strain evidence="2 3">RP-1-19</strain>
    </source>
</reference>
<gene>
    <name evidence="2" type="ORF">HHL21_07035</name>
</gene>
<evidence type="ECO:0000313" key="3">
    <source>
        <dbReference type="Proteomes" id="UP000583752"/>
    </source>
</evidence>
<protein>
    <submittedName>
        <fullName evidence="2">PilN domain-containing protein</fullName>
    </submittedName>
</protein>
<evidence type="ECO:0000313" key="2">
    <source>
        <dbReference type="EMBL" id="NML60843.1"/>
    </source>
</evidence>
<keyword evidence="3" id="KW-1185">Reference proteome</keyword>
<keyword evidence="1" id="KW-0472">Membrane</keyword>
<proteinExistence type="predicted"/>
<feature type="transmembrane region" description="Helical" evidence="1">
    <location>
        <begin position="18"/>
        <end position="41"/>
    </location>
</feature>
<dbReference type="EMBL" id="JABBGG010000003">
    <property type="protein sequence ID" value="NML60843.1"/>
    <property type="molecule type" value="Genomic_DNA"/>
</dbReference>